<comment type="caution">
    <text evidence="3">The sequence shown here is derived from an EMBL/GenBank/DDBJ whole genome shotgun (WGS) entry which is preliminary data.</text>
</comment>
<evidence type="ECO:0000313" key="3">
    <source>
        <dbReference type="EMBL" id="MBD2869310.1"/>
    </source>
</evidence>
<keyword evidence="4" id="KW-1185">Reference proteome</keyword>
<sequence>MFDMAKVGRNIAKLRKESGITQMGLADRLGISYQAVSNWERGETMPDISKLPLIAEVFDVSIDEILDEGKGTQLLKNMLDHEPKDYLQQHEVSFEEISEIAPLLRTEQVNDFVEHVKAKIEISDLLSVAPFVSGEIVDRLAKQAFEEEGTGMAALAAIAPFMSEDAIDECARKTIEQEGIAALTAVAPFMSEDAVDECAKKTIEKEGMAALAAIAPFMSKDAVDECATKIIDKEGIAALTAVAPFMSEDAIDECAKKAIDKEGIRALASIAPFIRN</sequence>
<dbReference type="PANTHER" id="PTHR46558:SF11">
    <property type="entry name" value="HTH-TYPE TRANSCRIPTIONAL REGULATOR XRE"/>
    <property type="match status" value="1"/>
</dbReference>
<dbReference type="GO" id="GO:0003677">
    <property type="term" value="F:DNA binding"/>
    <property type="evidence" value="ECO:0007669"/>
    <property type="project" value="UniProtKB-KW"/>
</dbReference>
<proteinExistence type="predicted"/>
<gene>
    <name evidence="3" type="ORF">IDH41_12045</name>
</gene>
<evidence type="ECO:0000259" key="2">
    <source>
        <dbReference type="PROSITE" id="PS50943"/>
    </source>
</evidence>
<protein>
    <submittedName>
        <fullName evidence="3">Helix-turn-helix transcriptional regulator</fullName>
    </submittedName>
</protein>
<evidence type="ECO:0000313" key="4">
    <source>
        <dbReference type="Proteomes" id="UP000632125"/>
    </source>
</evidence>
<dbReference type="SUPFAM" id="SSF47413">
    <property type="entry name" value="lambda repressor-like DNA-binding domains"/>
    <property type="match status" value="1"/>
</dbReference>
<dbReference type="PANTHER" id="PTHR46558">
    <property type="entry name" value="TRACRIPTIONAL REGULATORY PROTEIN-RELATED-RELATED"/>
    <property type="match status" value="1"/>
</dbReference>
<dbReference type="AlphaFoldDB" id="A0A927CKV6"/>
<feature type="domain" description="HTH cro/C1-type" evidence="2">
    <location>
        <begin position="11"/>
        <end position="65"/>
    </location>
</feature>
<dbReference type="Pfam" id="PF01381">
    <property type="entry name" value="HTH_3"/>
    <property type="match status" value="1"/>
</dbReference>
<dbReference type="Proteomes" id="UP000632125">
    <property type="component" value="Unassembled WGS sequence"/>
</dbReference>
<dbReference type="InterPro" id="IPR001387">
    <property type="entry name" value="Cro/C1-type_HTH"/>
</dbReference>
<dbReference type="CDD" id="cd00093">
    <property type="entry name" value="HTH_XRE"/>
    <property type="match status" value="1"/>
</dbReference>
<dbReference type="SMART" id="SM00530">
    <property type="entry name" value="HTH_XRE"/>
    <property type="match status" value="1"/>
</dbReference>
<evidence type="ECO:0000256" key="1">
    <source>
        <dbReference type="ARBA" id="ARBA00023125"/>
    </source>
</evidence>
<organism evidence="3 4">
    <name type="scientific">Paenibacillus arenilitoris</name>
    <dbReference type="NCBI Taxonomy" id="2772299"/>
    <lineage>
        <taxon>Bacteria</taxon>
        <taxon>Bacillati</taxon>
        <taxon>Bacillota</taxon>
        <taxon>Bacilli</taxon>
        <taxon>Bacillales</taxon>
        <taxon>Paenibacillaceae</taxon>
        <taxon>Paenibacillus</taxon>
    </lineage>
</organism>
<dbReference type="PROSITE" id="PS50943">
    <property type="entry name" value="HTH_CROC1"/>
    <property type="match status" value="1"/>
</dbReference>
<dbReference type="EMBL" id="JACXIY010000014">
    <property type="protein sequence ID" value="MBD2869310.1"/>
    <property type="molecule type" value="Genomic_DNA"/>
</dbReference>
<dbReference type="Gene3D" id="1.10.260.40">
    <property type="entry name" value="lambda repressor-like DNA-binding domains"/>
    <property type="match status" value="1"/>
</dbReference>
<accession>A0A927CKV6</accession>
<reference evidence="3" key="1">
    <citation type="submission" date="2020-09" db="EMBL/GenBank/DDBJ databases">
        <title>A novel bacterium of genus Paenibacillus, isolated from South China Sea.</title>
        <authorList>
            <person name="Huang H."/>
            <person name="Mo K."/>
            <person name="Hu Y."/>
        </authorList>
    </citation>
    <scope>NUCLEOTIDE SEQUENCE</scope>
    <source>
        <strain evidence="3">IB182493</strain>
    </source>
</reference>
<dbReference type="InterPro" id="IPR010982">
    <property type="entry name" value="Lambda_DNA-bd_dom_sf"/>
</dbReference>
<name>A0A927CKV6_9BACL</name>
<keyword evidence="1" id="KW-0238">DNA-binding</keyword>